<evidence type="ECO:0000259" key="1">
    <source>
        <dbReference type="Pfam" id="PF13683"/>
    </source>
</evidence>
<dbReference type="RefSeq" id="WP_128210372.1">
    <property type="nucleotide sequence ID" value="NZ_JBHRSO010000010.1"/>
</dbReference>
<comment type="caution">
    <text evidence="2">The sequence shown here is derived from an EMBL/GenBank/DDBJ whole genome shotgun (WGS) entry which is preliminary data.</text>
</comment>
<protein>
    <recommendedName>
        <fullName evidence="1">Integrase catalytic domain-containing protein</fullName>
    </recommendedName>
</protein>
<reference evidence="2 3" key="2">
    <citation type="submission" date="2019-01" db="EMBL/GenBank/DDBJ databases">
        <authorList>
            <person name="Li Y."/>
        </authorList>
    </citation>
    <scope>NUCLEOTIDE SEQUENCE [LARGE SCALE GENOMIC DNA]</scope>
    <source>
        <strain evidence="2 3">SK2B-1</strain>
    </source>
</reference>
<dbReference type="InterPro" id="IPR012337">
    <property type="entry name" value="RNaseH-like_sf"/>
</dbReference>
<evidence type="ECO:0000313" key="3">
    <source>
        <dbReference type="Proteomes" id="UP000284476"/>
    </source>
</evidence>
<evidence type="ECO:0000313" key="2">
    <source>
        <dbReference type="EMBL" id="RWR16828.1"/>
    </source>
</evidence>
<accession>A0A443J8I0</accession>
<dbReference type="AlphaFoldDB" id="A0A443J8I0"/>
<gene>
    <name evidence="2" type="ORF">D2T30_20700</name>
</gene>
<dbReference type="EMBL" id="SAUZ01000036">
    <property type="protein sequence ID" value="RWR16828.1"/>
    <property type="molecule type" value="Genomic_DNA"/>
</dbReference>
<dbReference type="Pfam" id="PF13683">
    <property type="entry name" value="rve_3"/>
    <property type="match status" value="1"/>
</dbReference>
<dbReference type="Proteomes" id="UP000284476">
    <property type="component" value="Unassembled WGS sequence"/>
</dbReference>
<proteinExistence type="predicted"/>
<dbReference type="SUPFAM" id="SSF53098">
    <property type="entry name" value="Ribonuclease H-like"/>
    <property type="match status" value="1"/>
</dbReference>
<feature type="domain" description="Integrase catalytic" evidence="1">
    <location>
        <begin position="7"/>
        <end position="47"/>
    </location>
</feature>
<dbReference type="InterPro" id="IPR001584">
    <property type="entry name" value="Integrase_cat-core"/>
</dbReference>
<dbReference type="GO" id="GO:0015074">
    <property type="term" value="P:DNA integration"/>
    <property type="evidence" value="ECO:0007669"/>
    <property type="project" value="InterPro"/>
</dbReference>
<name>A0A443J8I0_9RHOB</name>
<sequence>MVRLLPKTECVHRQRFDSIQHATRAIGDWISFYNNRRPHQAIAMRTPAEAFRLAA</sequence>
<reference evidence="2 3" key="1">
    <citation type="submission" date="2019-01" db="EMBL/GenBank/DDBJ databases">
        <title>Sinorhodobacter populi sp. nov. isolated from the symptomatic bark tissue of Populus euramericana canker.</title>
        <authorList>
            <person name="Xu G."/>
        </authorList>
    </citation>
    <scope>NUCLEOTIDE SEQUENCE [LARGE SCALE GENOMIC DNA]</scope>
    <source>
        <strain evidence="2 3">SK2B-1</strain>
    </source>
</reference>
<organism evidence="2 3">
    <name type="scientific">Paenirhodobacter populi</name>
    <dbReference type="NCBI Taxonomy" id="2306993"/>
    <lineage>
        <taxon>Bacteria</taxon>
        <taxon>Pseudomonadati</taxon>
        <taxon>Pseudomonadota</taxon>
        <taxon>Alphaproteobacteria</taxon>
        <taxon>Rhodobacterales</taxon>
        <taxon>Rhodobacter group</taxon>
        <taxon>Paenirhodobacter</taxon>
    </lineage>
</organism>